<evidence type="ECO:0000256" key="2">
    <source>
        <dbReference type="ARBA" id="ARBA00022448"/>
    </source>
</evidence>
<feature type="chain" id="PRO_5036767622" evidence="11">
    <location>
        <begin position="36"/>
        <end position="1036"/>
    </location>
</feature>
<dbReference type="SUPFAM" id="SSF56935">
    <property type="entry name" value="Porins"/>
    <property type="match status" value="1"/>
</dbReference>
<keyword evidence="6" id="KW-0408">Iron</keyword>
<dbReference type="PANTHER" id="PTHR32552:SF81">
    <property type="entry name" value="TONB-DEPENDENT OUTER MEMBRANE RECEPTOR"/>
    <property type="match status" value="1"/>
</dbReference>
<feature type="signal peptide" evidence="11">
    <location>
        <begin position="1"/>
        <end position="35"/>
    </location>
</feature>
<dbReference type="GO" id="GO:0009279">
    <property type="term" value="C:cell outer membrane"/>
    <property type="evidence" value="ECO:0007669"/>
    <property type="project" value="UniProtKB-SubCell"/>
</dbReference>
<keyword evidence="10" id="KW-0998">Cell outer membrane</keyword>
<dbReference type="InterPro" id="IPR039426">
    <property type="entry name" value="TonB-dep_rcpt-like"/>
</dbReference>
<keyword evidence="7" id="KW-0406">Ion transport</keyword>
<evidence type="ECO:0000256" key="8">
    <source>
        <dbReference type="ARBA" id="ARBA00023077"/>
    </source>
</evidence>
<reference evidence="12" key="1">
    <citation type="submission" date="2021-01" db="EMBL/GenBank/DDBJ databases">
        <title>Modified the classification status of verrucomicrobia.</title>
        <authorList>
            <person name="Feng X."/>
        </authorList>
    </citation>
    <scope>NUCLEOTIDE SEQUENCE</scope>
    <source>
        <strain evidence="12">KCTC 13126</strain>
    </source>
</reference>
<dbReference type="Proteomes" id="UP000617628">
    <property type="component" value="Unassembled WGS sequence"/>
</dbReference>
<dbReference type="InterPro" id="IPR036942">
    <property type="entry name" value="Beta-barrel_TonB_sf"/>
</dbReference>
<keyword evidence="4" id="KW-0410">Iron transport</keyword>
<proteinExistence type="predicted"/>
<dbReference type="AlphaFoldDB" id="A0A934VT60"/>
<dbReference type="PANTHER" id="PTHR32552">
    <property type="entry name" value="FERRICHROME IRON RECEPTOR-RELATED"/>
    <property type="match status" value="1"/>
</dbReference>
<keyword evidence="5" id="KW-0812">Transmembrane</keyword>
<evidence type="ECO:0000256" key="11">
    <source>
        <dbReference type="SAM" id="SignalP"/>
    </source>
</evidence>
<evidence type="ECO:0000256" key="9">
    <source>
        <dbReference type="ARBA" id="ARBA00023136"/>
    </source>
</evidence>
<gene>
    <name evidence="12" type="ORF">JIN87_20025</name>
</gene>
<keyword evidence="13" id="KW-1185">Reference proteome</keyword>
<sequence>MTPDTNRHPNPSNADGRKALLASLALGLLTAPLFAQEEEEDQEIFELSPFSVQAEEGWVATETLAGSRLKSSFRDVATQIETMTTDFMDDFSLNSVEETLIYSVNVANTDDYISGNGGGFGSGQIRNFSQIRGLGGGTLSRNFFRSNMPTDNYNLSRVTIASGPNSILFGTGSPAGVLDVTLNRANLVDDEGTVKVEFDSFESRRMELDYNKILIDDRLAFRFAILDEDDRQEFEPNFDRERRYYGTFMFKPWERGSISVHYEDSERKPNRINRFLPFDEVSPWFNAGKPGFDNSTASWGDLDDIYNRGGHQPVLVVNPDGSWGQAMSFRNTATVKGPEDLSDVHPLDVEADGWTLLDDSIFPSDLNLAGVAGSATFESEHTNIFFEQQLAKNWFIEVAYNNEDTHEHRADPGIDSRTLNVDPNMYMPDGVTPNPNFGDFYVQGRGNYFEAVDSIESWRAAMSYELDFTERDGWVSFFGRQRAGVLFSEETTKHIDQQGNRYRWLPDENGNEPYFPDSSFASRLSDSSRDIQTRYYLNETNGYTAVAVDGAWDGSPMTFVDEAGTSWLIDPINNGLFNADGARLSGGNGTTSNWQELETLQFSYQGYFWDDRLILTYGYRDDEAQGKGLLGSVRDNSTRFFPYWKDLEWAEEFREPQGGITRTTGVVARPIEWLSLYYNESDTFQPNIGKFSPYGNEYPGAEGTGEDVGIRFDVLKGRLSIKWNRFENTAGPSRAANTPFNRWRDPVWSVENRWRNLVGGDPDYPGKGEGGFRENGRANYWVMSDATAEGDEITVQANPIDGLNLRFTYSDQEAIESNIGLDWFNYIAERLPVWETLNVPEGGADDPRDMNGDGNIGTWTWDTAWFNNNNPEGSTTDGNRTLSEYYEEITIKGPSGAEVISALDGKSNEFERNKRWNLNASYRLQDGKFKGTTIGGAIRWRDSPLIGYGSTVVNGEDIIDLSTPYRGDDEIYLDLMAAYRGKLKAFGDRNYKIQLNLKNALDEDGDIPVIKSITGAPLRMARVEGRRITVGFELDI</sequence>
<comment type="subcellular location">
    <subcellularLocation>
        <location evidence="1">Cell outer membrane</location>
        <topology evidence="1">Multi-pass membrane protein</topology>
    </subcellularLocation>
</comment>
<keyword evidence="11" id="KW-0732">Signal</keyword>
<evidence type="ECO:0000256" key="3">
    <source>
        <dbReference type="ARBA" id="ARBA00022452"/>
    </source>
</evidence>
<evidence type="ECO:0000256" key="6">
    <source>
        <dbReference type="ARBA" id="ARBA00023004"/>
    </source>
</evidence>
<evidence type="ECO:0000256" key="10">
    <source>
        <dbReference type="ARBA" id="ARBA00023237"/>
    </source>
</evidence>
<keyword evidence="8" id="KW-0798">TonB box</keyword>
<evidence type="ECO:0000256" key="1">
    <source>
        <dbReference type="ARBA" id="ARBA00004571"/>
    </source>
</evidence>
<dbReference type="Gene3D" id="2.170.130.10">
    <property type="entry name" value="TonB-dependent receptor, plug domain"/>
    <property type="match status" value="1"/>
</dbReference>
<protein>
    <submittedName>
        <fullName evidence="12">TonB-dependent receptor</fullName>
    </submittedName>
</protein>
<dbReference type="GO" id="GO:0006826">
    <property type="term" value="P:iron ion transport"/>
    <property type="evidence" value="ECO:0007669"/>
    <property type="project" value="UniProtKB-KW"/>
</dbReference>
<keyword evidence="3" id="KW-1134">Transmembrane beta strand</keyword>
<keyword evidence="2" id="KW-0813">Transport</keyword>
<accession>A0A934VT60</accession>
<evidence type="ECO:0000256" key="4">
    <source>
        <dbReference type="ARBA" id="ARBA00022496"/>
    </source>
</evidence>
<evidence type="ECO:0000313" key="13">
    <source>
        <dbReference type="Proteomes" id="UP000617628"/>
    </source>
</evidence>
<dbReference type="EMBL" id="JAENIL010000042">
    <property type="protein sequence ID" value="MBK1879184.1"/>
    <property type="molecule type" value="Genomic_DNA"/>
</dbReference>
<keyword evidence="9" id="KW-0472">Membrane</keyword>
<organism evidence="12 13">
    <name type="scientific">Pelagicoccus mobilis</name>
    <dbReference type="NCBI Taxonomy" id="415221"/>
    <lineage>
        <taxon>Bacteria</taxon>
        <taxon>Pseudomonadati</taxon>
        <taxon>Verrucomicrobiota</taxon>
        <taxon>Opitutia</taxon>
        <taxon>Puniceicoccales</taxon>
        <taxon>Pelagicoccaceae</taxon>
        <taxon>Pelagicoccus</taxon>
    </lineage>
</organism>
<dbReference type="InterPro" id="IPR037066">
    <property type="entry name" value="Plug_dom_sf"/>
</dbReference>
<evidence type="ECO:0000256" key="7">
    <source>
        <dbReference type="ARBA" id="ARBA00023065"/>
    </source>
</evidence>
<comment type="caution">
    <text evidence="12">The sequence shown here is derived from an EMBL/GenBank/DDBJ whole genome shotgun (WGS) entry which is preliminary data.</text>
</comment>
<keyword evidence="12" id="KW-0675">Receptor</keyword>
<dbReference type="RefSeq" id="WP_200357396.1">
    <property type="nucleotide sequence ID" value="NZ_JAENIL010000042.1"/>
</dbReference>
<dbReference type="Gene3D" id="2.40.170.20">
    <property type="entry name" value="TonB-dependent receptor, beta-barrel domain"/>
    <property type="match status" value="1"/>
</dbReference>
<name>A0A934VT60_9BACT</name>
<evidence type="ECO:0000256" key="5">
    <source>
        <dbReference type="ARBA" id="ARBA00022692"/>
    </source>
</evidence>
<evidence type="ECO:0000313" key="12">
    <source>
        <dbReference type="EMBL" id="MBK1879184.1"/>
    </source>
</evidence>